<proteinExistence type="predicted"/>
<evidence type="ECO:0000313" key="2">
    <source>
        <dbReference type="EMBL" id="CAA9472045.1"/>
    </source>
</evidence>
<accession>A0A6J4RN09</accession>
<feature type="region of interest" description="Disordered" evidence="1">
    <location>
        <begin position="1"/>
        <end position="49"/>
    </location>
</feature>
<gene>
    <name evidence="2" type="ORF">AVDCRST_MAG67-266</name>
</gene>
<name>A0A6J4RN09_9ACTN</name>
<organism evidence="2">
    <name type="scientific">uncultured Solirubrobacteraceae bacterium</name>
    <dbReference type="NCBI Taxonomy" id="1162706"/>
    <lineage>
        <taxon>Bacteria</taxon>
        <taxon>Bacillati</taxon>
        <taxon>Actinomycetota</taxon>
        <taxon>Thermoleophilia</taxon>
        <taxon>Solirubrobacterales</taxon>
        <taxon>Solirubrobacteraceae</taxon>
        <taxon>environmental samples</taxon>
    </lineage>
</organism>
<sequence>MAQHRARTIARAPLNDQAAEPGPGVMSVTAGADPALTRAPPGEVTASAG</sequence>
<protein>
    <submittedName>
        <fullName evidence="2">Uncharacterized protein</fullName>
    </submittedName>
</protein>
<dbReference type="EMBL" id="CADCVQ010000009">
    <property type="protein sequence ID" value="CAA9472045.1"/>
    <property type="molecule type" value="Genomic_DNA"/>
</dbReference>
<dbReference type="AlphaFoldDB" id="A0A6J4RN09"/>
<reference evidence="2" key="1">
    <citation type="submission" date="2020-02" db="EMBL/GenBank/DDBJ databases">
        <authorList>
            <person name="Meier V. D."/>
        </authorList>
    </citation>
    <scope>NUCLEOTIDE SEQUENCE</scope>
    <source>
        <strain evidence="2">AVDCRST_MAG67</strain>
    </source>
</reference>
<evidence type="ECO:0000256" key="1">
    <source>
        <dbReference type="SAM" id="MobiDB-lite"/>
    </source>
</evidence>